<feature type="transmembrane region" description="Helical" evidence="1">
    <location>
        <begin position="6"/>
        <end position="25"/>
    </location>
</feature>
<dbReference type="AlphaFoldDB" id="A0A8J2NT65"/>
<dbReference type="Proteomes" id="UP000708208">
    <property type="component" value="Unassembled WGS sequence"/>
</dbReference>
<evidence type="ECO:0000313" key="2">
    <source>
        <dbReference type="EMBL" id="CAG7725087.1"/>
    </source>
</evidence>
<gene>
    <name evidence="2" type="ORF">AFUS01_LOCUS14070</name>
</gene>
<proteinExistence type="predicted"/>
<keyword evidence="1" id="KW-0812">Transmembrane</keyword>
<evidence type="ECO:0000256" key="1">
    <source>
        <dbReference type="SAM" id="Phobius"/>
    </source>
</evidence>
<keyword evidence="1" id="KW-0472">Membrane</keyword>
<feature type="non-terminal residue" evidence="2">
    <location>
        <position position="1"/>
    </location>
</feature>
<keyword evidence="3" id="KW-1185">Reference proteome</keyword>
<dbReference type="EMBL" id="CAJVCH010117404">
    <property type="protein sequence ID" value="CAG7725087.1"/>
    <property type="molecule type" value="Genomic_DNA"/>
</dbReference>
<reference evidence="2" key="1">
    <citation type="submission" date="2021-06" db="EMBL/GenBank/DDBJ databases">
        <authorList>
            <person name="Hodson N. C."/>
            <person name="Mongue J. A."/>
            <person name="Jaron S. K."/>
        </authorList>
    </citation>
    <scope>NUCLEOTIDE SEQUENCE</scope>
</reference>
<organism evidence="2 3">
    <name type="scientific">Allacma fusca</name>
    <dbReference type="NCBI Taxonomy" id="39272"/>
    <lineage>
        <taxon>Eukaryota</taxon>
        <taxon>Metazoa</taxon>
        <taxon>Ecdysozoa</taxon>
        <taxon>Arthropoda</taxon>
        <taxon>Hexapoda</taxon>
        <taxon>Collembola</taxon>
        <taxon>Symphypleona</taxon>
        <taxon>Sminthuridae</taxon>
        <taxon>Allacma</taxon>
    </lineage>
</organism>
<protein>
    <submittedName>
        <fullName evidence="2">Uncharacterized protein</fullName>
    </submittedName>
</protein>
<keyword evidence="1" id="KW-1133">Transmembrane helix</keyword>
<accession>A0A8J2NT65</accession>
<sequence length="28" mass="2911">MRASKIINFIAYVVVVASMAMVAVASPA</sequence>
<name>A0A8J2NT65_9HEXA</name>
<evidence type="ECO:0000313" key="3">
    <source>
        <dbReference type="Proteomes" id="UP000708208"/>
    </source>
</evidence>
<comment type="caution">
    <text evidence="2">The sequence shown here is derived from an EMBL/GenBank/DDBJ whole genome shotgun (WGS) entry which is preliminary data.</text>
</comment>